<reference evidence="7 8" key="1">
    <citation type="submission" date="2016-10" db="EMBL/GenBank/DDBJ databases">
        <authorList>
            <person name="Varghese N."/>
            <person name="Submissions S."/>
        </authorList>
    </citation>
    <scope>NUCLEOTIDE SEQUENCE [LARGE SCALE GENOMIC DNA]</scope>
    <source>
        <strain evidence="7 8">DSM 16525</strain>
    </source>
</reference>
<dbReference type="STRING" id="1334629.MFUL124B02_40970"/>
<dbReference type="SMART" id="SM00020">
    <property type="entry name" value="Tryp_SPc"/>
    <property type="match status" value="1"/>
</dbReference>
<feature type="signal peptide" evidence="4">
    <location>
        <begin position="1"/>
        <end position="23"/>
    </location>
</feature>
<feature type="domain" description="Peptidase S1" evidence="5">
    <location>
        <begin position="33"/>
        <end position="253"/>
    </location>
</feature>
<dbReference type="AlphaFoldDB" id="A0A511T9G4"/>
<evidence type="ECO:0000256" key="1">
    <source>
        <dbReference type="ARBA" id="ARBA00007664"/>
    </source>
</evidence>
<dbReference type="EMBL" id="BJXR01000040">
    <property type="protein sequence ID" value="GEN10825.1"/>
    <property type="molecule type" value="Genomic_DNA"/>
</dbReference>
<dbReference type="InterPro" id="IPR001314">
    <property type="entry name" value="Peptidase_S1A"/>
</dbReference>
<dbReference type="PANTHER" id="PTHR24276:SF98">
    <property type="entry name" value="FI18310P1-RELATED"/>
    <property type="match status" value="1"/>
</dbReference>
<proteinExistence type="inferred from homology"/>
<dbReference type="InterPro" id="IPR018114">
    <property type="entry name" value="TRYPSIN_HIS"/>
</dbReference>
<dbReference type="SUPFAM" id="SSF50494">
    <property type="entry name" value="Trypsin-like serine proteases"/>
    <property type="match status" value="1"/>
</dbReference>
<dbReference type="InterPro" id="IPR001254">
    <property type="entry name" value="Trypsin_dom"/>
</dbReference>
<feature type="chain" id="PRO_5022959328" evidence="4">
    <location>
        <begin position="24"/>
        <end position="382"/>
    </location>
</feature>
<comment type="caution">
    <text evidence="6">The sequence shown here is derived from an EMBL/GenBank/DDBJ whole genome shotgun (WGS) entry which is preliminary data.</text>
</comment>
<keyword evidence="2" id="KW-1015">Disulfide bond</keyword>
<evidence type="ECO:0000256" key="4">
    <source>
        <dbReference type="SAM" id="SignalP"/>
    </source>
</evidence>
<dbReference type="EMBL" id="FOIB01000012">
    <property type="protein sequence ID" value="SEU37512.1"/>
    <property type="molecule type" value="Genomic_DNA"/>
</dbReference>
<evidence type="ECO:0000313" key="6">
    <source>
        <dbReference type="EMBL" id="GEN10825.1"/>
    </source>
</evidence>
<organism evidence="6 9">
    <name type="scientific">Myxococcus fulvus</name>
    <dbReference type="NCBI Taxonomy" id="33"/>
    <lineage>
        <taxon>Bacteria</taxon>
        <taxon>Pseudomonadati</taxon>
        <taxon>Myxococcota</taxon>
        <taxon>Myxococcia</taxon>
        <taxon>Myxococcales</taxon>
        <taxon>Cystobacterineae</taxon>
        <taxon>Myxococcaceae</taxon>
        <taxon>Myxococcus</taxon>
    </lineage>
</organism>
<dbReference type="PROSITE" id="PS00134">
    <property type="entry name" value="TRYPSIN_HIS"/>
    <property type="match status" value="1"/>
</dbReference>
<evidence type="ECO:0000313" key="8">
    <source>
        <dbReference type="Proteomes" id="UP000183760"/>
    </source>
</evidence>
<evidence type="ECO:0000259" key="5">
    <source>
        <dbReference type="PROSITE" id="PS50240"/>
    </source>
</evidence>
<dbReference type="InterPro" id="IPR009003">
    <property type="entry name" value="Peptidase_S1_PA"/>
</dbReference>
<evidence type="ECO:0000256" key="3">
    <source>
        <dbReference type="SAM" id="MobiDB-lite"/>
    </source>
</evidence>
<dbReference type="Proteomes" id="UP000321514">
    <property type="component" value="Unassembled WGS sequence"/>
</dbReference>
<evidence type="ECO:0000313" key="7">
    <source>
        <dbReference type="EMBL" id="SEU37512.1"/>
    </source>
</evidence>
<dbReference type="GO" id="GO:0006508">
    <property type="term" value="P:proteolysis"/>
    <property type="evidence" value="ECO:0007669"/>
    <property type="project" value="InterPro"/>
</dbReference>
<sequence length="382" mass="39620">MTRGVWLLLFAMGLACTPASEDAATWGGGVSRIVDGTPAPEDVATVALLARRTRCSEPSPLLLCSGVLIAPDVVLTATHCLDLFGPEGAHEVFLGSELMPRPSEEGRFVRVAHAVIHPRYEPKTHAYDVALLRLATPVDVTPAQLPSGDVVPMPDAPVRAVGYGDTKDVDEPAGQRRQGAMRVTDVEPASFRAGPAPGMSCVGDSGGPVFARDDTGRDVLVGITVSGDVACREEAVNVRVDALMVDFIEPFLALPAPAQGTTLSPESLCQEDCVNDAQCPSGLTCVVTEGTGGRCLLPALREGNFGASCTENGACGAGGLCARLEPGGTDACRCFTPCTPPPPDPEPESPREPSGGGCSTTSGLAIFGVLLLAEFGRSCWRP</sequence>
<reference evidence="6 9" key="2">
    <citation type="submission" date="2019-07" db="EMBL/GenBank/DDBJ databases">
        <title>Whole genome shotgun sequence of Myxococcus fulvus NBRC 100333.</title>
        <authorList>
            <person name="Hosoyama A."/>
            <person name="Uohara A."/>
            <person name="Ohji S."/>
            <person name="Ichikawa N."/>
        </authorList>
    </citation>
    <scope>NUCLEOTIDE SEQUENCE [LARGE SCALE GENOMIC DNA]</scope>
    <source>
        <strain evidence="6 9">NBRC 100333</strain>
    </source>
</reference>
<evidence type="ECO:0000256" key="2">
    <source>
        <dbReference type="ARBA" id="ARBA00023157"/>
    </source>
</evidence>
<dbReference type="InterPro" id="IPR043504">
    <property type="entry name" value="Peptidase_S1_PA_chymotrypsin"/>
</dbReference>
<feature type="region of interest" description="Disordered" evidence="3">
    <location>
        <begin position="163"/>
        <end position="182"/>
    </location>
</feature>
<comment type="similarity">
    <text evidence="1">Belongs to the peptidase S1 family.</text>
</comment>
<keyword evidence="4" id="KW-0732">Signal</keyword>
<feature type="compositionally biased region" description="Basic and acidic residues" evidence="3">
    <location>
        <begin position="165"/>
        <end position="174"/>
    </location>
</feature>
<dbReference type="OrthoDB" id="5290391at2"/>
<dbReference type="Gene3D" id="2.40.10.10">
    <property type="entry name" value="Trypsin-like serine proteases"/>
    <property type="match status" value="1"/>
</dbReference>
<keyword evidence="8" id="KW-1185">Reference proteome</keyword>
<dbReference type="InterPro" id="IPR050430">
    <property type="entry name" value="Peptidase_S1"/>
</dbReference>
<dbReference type="PROSITE" id="PS51257">
    <property type="entry name" value="PROKAR_LIPOPROTEIN"/>
    <property type="match status" value="1"/>
</dbReference>
<dbReference type="Proteomes" id="UP000183760">
    <property type="component" value="Unassembled WGS sequence"/>
</dbReference>
<evidence type="ECO:0000313" key="9">
    <source>
        <dbReference type="Proteomes" id="UP000321514"/>
    </source>
</evidence>
<dbReference type="PRINTS" id="PR00722">
    <property type="entry name" value="CHYMOTRYPSIN"/>
</dbReference>
<dbReference type="PANTHER" id="PTHR24276">
    <property type="entry name" value="POLYSERASE-RELATED"/>
    <property type="match status" value="1"/>
</dbReference>
<dbReference type="RefSeq" id="WP_083560662.1">
    <property type="nucleotide sequence ID" value="NZ_BJXR01000040.1"/>
</dbReference>
<accession>A0A511T9G4</accession>
<dbReference type="Pfam" id="PF00089">
    <property type="entry name" value="Trypsin"/>
    <property type="match status" value="1"/>
</dbReference>
<gene>
    <name evidence="6" type="ORF">MFU01_58620</name>
    <name evidence="7" type="ORF">SAMN05443572_112126</name>
</gene>
<dbReference type="GO" id="GO:0004252">
    <property type="term" value="F:serine-type endopeptidase activity"/>
    <property type="evidence" value="ECO:0007669"/>
    <property type="project" value="InterPro"/>
</dbReference>
<name>A0A511T9G4_MYXFU</name>
<protein>
    <submittedName>
        <fullName evidence="7">Trypsin</fullName>
    </submittedName>
</protein>
<dbReference type="PROSITE" id="PS50240">
    <property type="entry name" value="TRYPSIN_DOM"/>
    <property type="match status" value="1"/>
</dbReference>